<dbReference type="Proteomes" id="UP000449193">
    <property type="component" value="Unassembled WGS sequence"/>
</dbReference>
<reference evidence="1 2" key="1">
    <citation type="journal article" date="2019" name="Nat. Med.">
        <title>A library of human gut bacterial isolates paired with longitudinal multiomics data enables mechanistic microbiome research.</title>
        <authorList>
            <person name="Poyet M."/>
            <person name="Groussin M."/>
            <person name="Gibbons S.M."/>
            <person name="Avila-Pacheco J."/>
            <person name="Jiang X."/>
            <person name="Kearney S.M."/>
            <person name="Perrotta A.R."/>
            <person name="Berdy B."/>
            <person name="Zhao S."/>
            <person name="Lieberman T.D."/>
            <person name="Swanson P.K."/>
            <person name="Smith M."/>
            <person name="Roesemann S."/>
            <person name="Alexander J.E."/>
            <person name="Rich S.A."/>
            <person name="Livny J."/>
            <person name="Vlamakis H."/>
            <person name="Clish C."/>
            <person name="Bullock K."/>
            <person name="Deik A."/>
            <person name="Scott J."/>
            <person name="Pierce K.A."/>
            <person name="Xavier R.J."/>
            <person name="Alm E.J."/>
        </authorList>
    </citation>
    <scope>NUCLEOTIDE SEQUENCE [LARGE SCALE GENOMIC DNA]</scope>
    <source>
        <strain evidence="1 2">BIOML-A7</strain>
    </source>
</reference>
<evidence type="ECO:0000313" key="2">
    <source>
        <dbReference type="Proteomes" id="UP000449193"/>
    </source>
</evidence>
<organism evidence="1 2">
    <name type="scientific">Ruthenibacterium lactatiformans</name>
    <dbReference type="NCBI Taxonomy" id="1550024"/>
    <lineage>
        <taxon>Bacteria</taxon>
        <taxon>Bacillati</taxon>
        <taxon>Bacillota</taxon>
        <taxon>Clostridia</taxon>
        <taxon>Eubacteriales</taxon>
        <taxon>Oscillospiraceae</taxon>
        <taxon>Ruthenibacterium</taxon>
    </lineage>
</organism>
<protein>
    <recommendedName>
        <fullName evidence="3">DUF5050 domain-containing protein</fullName>
    </recommendedName>
</protein>
<dbReference type="AlphaFoldDB" id="A0A844L1X9"/>
<evidence type="ECO:0000313" key="1">
    <source>
        <dbReference type="EMBL" id="MTS53250.1"/>
    </source>
</evidence>
<dbReference type="RefSeq" id="WP_155202851.1">
    <property type="nucleotide sequence ID" value="NZ_WMZR01000048.1"/>
</dbReference>
<dbReference type="EMBL" id="WMZR01000048">
    <property type="protein sequence ID" value="MTS53250.1"/>
    <property type="molecule type" value="Genomic_DNA"/>
</dbReference>
<evidence type="ECO:0008006" key="3">
    <source>
        <dbReference type="Google" id="ProtNLM"/>
    </source>
</evidence>
<dbReference type="SUPFAM" id="SSF82171">
    <property type="entry name" value="DPP6 N-terminal domain-like"/>
    <property type="match status" value="1"/>
</dbReference>
<sequence>MKKTSLWCIVFVLLLSIIIIYTSCGVEVPTKSVAHSEQVLENNLKEESISALSPYLVTTCTGIFNNQVTGTDKGSYILLQNSKGEYNIFYVDYLTQQIVYLSSEPQSLHNEESDTSYLGECPGGASLFCTSENLYVVVLGSAPSSNVPSEPAKIIKMDLNGANRSTLYTFSDEYFLENTAFAFDGESLYFLAVNVDTGLTEIVCLATNTGVFSSLLELEHNSSYRLLGTTSDGLVLQQTTFSDESARCKLQVFSLQTNSIRTVNDFKYSDRSYVISHEKAYSFSPSDGKARVLSLKNGEEDILNDKVFSGEDSTGYMLVGDIYDNHFFVLDKNTNDLYAIKCTDGTVTPITLQEEGFNASIMAQSESDFLILKKYEEKSYIGNDPNGNLEKQSLMLPVYALINKKSYWSSTPDFRIIQLKNFKETPHK</sequence>
<name>A0A844L1X9_9FIRM</name>
<proteinExistence type="predicted"/>
<gene>
    <name evidence="1" type="ORF">GMD52_17240</name>
</gene>
<comment type="caution">
    <text evidence="1">The sequence shown here is derived from an EMBL/GenBank/DDBJ whole genome shotgun (WGS) entry which is preliminary data.</text>
</comment>
<accession>A0A844L1X9</accession>